<gene>
    <name evidence="20" type="primary">Mre11B</name>
    <name evidence="21" type="synonym">LOC100125648</name>
</gene>
<keyword evidence="6 17" id="KW-0540">Nuclease</keyword>
<dbReference type="GO" id="GO:0008296">
    <property type="term" value="F:3'-5'-DNA exonuclease activity"/>
    <property type="evidence" value="ECO:0007669"/>
    <property type="project" value="InterPro"/>
</dbReference>
<dbReference type="GO" id="GO:0000723">
    <property type="term" value="P:telomere maintenance"/>
    <property type="evidence" value="ECO:0000318"/>
    <property type="project" value="GO_Central"/>
</dbReference>
<dbReference type="GO" id="GO:0097552">
    <property type="term" value="P:mitochondrial double-strand break repair via homologous recombination"/>
    <property type="evidence" value="ECO:0000318"/>
    <property type="project" value="GO_Central"/>
</dbReference>
<keyword evidence="10 17" id="KW-0378">Hydrolase</keyword>
<dbReference type="GO" id="GO:0042138">
    <property type="term" value="P:meiotic DNA double-strand break formation"/>
    <property type="evidence" value="ECO:0000318"/>
    <property type="project" value="GO_Central"/>
</dbReference>
<dbReference type="Pfam" id="PF00149">
    <property type="entry name" value="Metallophos"/>
    <property type="match status" value="1"/>
</dbReference>
<dbReference type="InterPro" id="IPR038487">
    <property type="entry name" value="Mre11_capping_dom"/>
</dbReference>
<evidence type="ECO:0000313" key="22">
    <source>
        <dbReference type="Proteomes" id="UP000007305"/>
    </source>
</evidence>
<dbReference type="GeneID" id="100125648"/>
<evidence type="ECO:0000256" key="3">
    <source>
        <dbReference type="ARBA" id="ARBA00004286"/>
    </source>
</evidence>
<evidence type="ECO:0000256" key="11">
    <source>
        <dbReference type="ARBA" id="ARBA00022839"/>
    </source>
</evidence>
<keyword evidence="22" id="KW-1185">Reference proteome</keyword>
<comment type="cofactor">
    <cofactor evidence="1 17">
        <name>Mn(2+)</name>
        <dbReference type="ChEBI" id="CHEBI:29035"/>
    </cofactor>
</comment>
<keyword evidence="14 17" id="KW-0539">Nucleus</keyword>
<dbReference type="InterPro" id="IPR007281">
    <property type="entry name" value="Mre11_DNA-bd"/>
</dbReference>
<dbReference type="Pfam" id="PF04152">
    <property type="entry name" value="Mre11_DNA_bind"/>
    <property type="match status" value="1"/>
</dbReference>
<evidence type="ECO:0000256" key="12">
    <source>
        <dbReference type="ARBA" id="ARBA00023204"/>
    </source>
</evidence>
<dbReference type="GO" id="GO:0007095">
    <property type="term" value="P:mitotic G2 DNA damage checkpoint signaling"/>
    <property type="evidence" value="ECO:0000318"/>
    <property type="project" value="GO_Central"/>
</dbReference>
<dbReference type="GO" id="GO:0000014">
    <property type="term" value="F:single-stranded DNA endodeoxyribonuclease activity"/>
    <property type="evidence" value="ECO:0000318"/>
    <property type="project" value="GO_Central"/>
</dbReference>
<sequence length="672" mass="74818">MPLSLPRSLPRQFHLPLPVSCYPRAILMEQDQSADSGFDFATGIVTSGSAVAPHSGEQAEASAYQADDRMAFNETYWEEKGGNSLRVLVATDCHLGYLEKDEVRGFDSFDTFEEICSLAVKNKVDFLLLCGNLFHENKPSNSTLVKAIEILRRYCMNDCPVQFQVISDQAASLQNRFCQVNYEDPNYKIGLPVFTIHGDQDYPTGTDNLSVNDILTAGNFLNYFGKTDLGCTGVGKVTVYPVVIRKGETYIAMYGLGNIKDGRLKRMLHEPGAVNWMQPEFQDETPSSDWFNILVLHQKRTRGSPGDAISELLLPRFVDMVIWGHEHECLIDPQEVPGMGFHITQPGSSIATSLINTEANPKHALFLEIKGREYRTTKIPLQSVRPFEYAEVVLEDQVDVDPGDEASIHEHLHKVVSNLIDKSREEASSSGSKPKLPLVRIKVHHTGLSTINSKQFGQHYVGKVVNPQDILLLTRSRQRHQTMQESCNISEDLCPNELNQQTVEALIADSNIKPQVLPIDDFNSALHEFVEGDDKRAFHACVQQNIEEAILQEKKSLTRERTSSENLQTDALGVFEKQKRSTTTEEQRALDSDDEPIESSDPEESGGSQQAGKKRRAAPGGGSAAAGARRKTDLAAFQRVPVKEDDAATARKRRPPVAAGRYGAVIRRRMPK</sequence>
<keyword evidence="12 17" id="KW-0234">DNA repair</keyword>
<dbReference type="SMART" id="SM01347">
    <property type="entry name" value="Mre11_DNA_bind"/>
    <property type="match status" value="1"/>
</dbReference>
<dbReference type="SUPFAM" id="SSF56300">
    <property type="entry name" value="Metallo-dependent phosphatases"/>
    <property type="match status" value="1"/>
</dbReference>
<reference evidence="20" key="2">
    <citation type="submission" date="2007-05" db="EMBL/GenBank/DDBJ databases">
        <title>Maize Mre11 DNA Repair and Recombination Complex.</title>
        <authorList>
            <person name="Altun C."/>
            <person name="Weil C.F."/>
        </authorList>
    </citation>
    <scope>NUCLEOTIDE SEQUENCE</scope>
</reference>
<keyword evidence="8 17" id="KW-0255">Endonuclease</keyword>
<name>A5YZR9_MAIZE</name>
<evidence type="ECO:0000256" key="1">
    <source>
        <dbReference type="ARBA" id="ARBA00001936"/>
    </source>
</evidence>
<evidence type="ECO:0000256" key="7">
    <source>
        <dbReference type="ARBA" id="ARBA00022723"/>
    </source>
</evidence>
<dbReference type="GO" id="GO:0006303">
    <property type="term" value="P:double-strand break repair via nonhomologous end joining"/>
    <property type="evidence" value="ECO:0000318"/>
    <property type="project" value="GO_Central"/>
</dbReference>
<dbReference type="InterPro" id="IPR029052">
    <property type="entry name" value="Metallo-depent_PP-like"/>
</dbReference>
<evidence type="ECO:0000256" key="16">
    <source>
        <dbReference type="ARBA" id="ARBA00063862"/>
    </source>
</evidence>
<evidence type="ECO:0000256" key="13">
    <source>
        <dbReference type="ARBA" id="ARBA00023211"/>
    </source>
</evidence>
<feature type="domain" description="Mre11 DNA-binding" evidence="19">
    <location>
        <begin position="374"/>
        <end position="529"/>
    </location>
</feature>
<comment type="similarity">
    <text evidence="4 17">Belongs to the MRE11/RAD32 family.</text>
</comment>
<comment type="function">
    <text evidence="17">Core component of the MRN complex, which plays a central role in double-strand break (DSB) repair, DNA recombination, maintenance of telomere integrity and meiosis. The MRN complex is involved in the repair of DNA double-strand breaks (DSBs) via homologous recombination (HR), an error-free mechanism which primarily occurs during S and G2 phases. The complex (1) mediates the end resection of damaged DNA, which generates proper single-stranded DNA, a key initial steps in HR, and is (2) required for the recruitment of other repair factors and efficient activation of ATM and ATR upon DNA damage. Within the MRN complex, MRE11 possesses both single-strand endonuclease activity and double-strand-specific 3'-5' exonuclease activity. MRE11 first endonucleolytically cleaves the 5' strand at DNA DSB ends to prevent non-homologous end joining (NHEJ) and licence HR. It then generates a single-stranded DNA gap via 3' to 5' exonucleolytic degradation, which is required for single-strand invasion and recombination.</text>
</comment>
<dbReference type="InterPro" id="IPR041796">
    <property type="entry name" value="Mre11_N"/>
</dbReference>
<dbReference type="AlphaFoldDB" id="A5YZR9"/>
<comment type="subunit">
    <text evidence="16">Component of the MRN complex composed of two heterodimers RAD50/MRE11 associated with a single NBS1.</text>
</comment>
<reference evidence="22" key="3">
    <citation type="journal article" date="2009" name="Science">
        <title>The B73 maize genome: complexity, diversity, and dynamics.</title>
        <authorList>
            <person name="Schnable P.S."/>
            <person name="Ware D."/>
            <person name="Fulton R.S."/>
            <person name="Stein J.C."/>
            <person name="Wei F."/>
            <person name="Pasternak S."/>
            <person name="Liang C."/>
            <person name="Zhang J."/>
            <person name="Fulton L."/>
            <person name="Graves T.A."/>
            <person name="Minx P."/>
            <person name="Reily A.D."/>
            <person name="Courtney L."/>
            <person name="Kruchowski S.S."/>
            <person name="Tomlinson C."/>
            <person name="Strong C."/>
            <person name="Delehaunty K."/>
            <person name="Fronick C."/>
            <person name="Courtney B."/>
            <person name="Rock S.M."/>
            <person name="Belter E."/>
            <person name="Du F."/>
            <person name="Kim K."/>
            <person name="Abbott R.M."/>
            <person name="Cotton M."/>
            <person name="Levy A."/>
            <person name="Marchetto P."/>
            <person name="Ochoa K."/>
            <person name="Jackson S.M."/>
            <person name="Gillam B."/>
            <person name="Chen W."/>
            <person name="Yan L."/>
            <person name="Higginbotham J."/>
            <person name="Cardenas M."/>
            <person name="Waligorski J."/>
            <person name="Applebaum E."/>
            <person name="Phelps L."/>
            <person name="Falcone J."/>
            <person name="Kanchi K."/>
            <person name="Thane T."/>
            <person name="Scimone A."/>
            <person name="Thane N."/>
            <person name="Henke J."/>
            <person name="Wang T."/>
            <person name="Ruppert J."/>
            <person name="Shah N."/>
            <person name="Rotter K."/>
            <person name="Hodges J."/>
            <person name="Ingenthron E."/>
            <person name="Cordes M."/>
            <person name="Kohlberg S."/>
            <person name="Sgro J."/>
            <person name="Delgado B."/>
            <person name="Mead K."/>
            <person name="Chinwalla A."/>
            <person name="Leonard S."/>
            <person name="Crouse K."/>
            <person name="Collura K."/>
            <person name="Kudrna D."/>
            <person name="Currie J."/>
            <person name="He R."/>
            <person name="Angelova A."/>
            <person name="Rajasekar S."/>
            <person name="Mueller T."/>
            <person name="Lomeli R."/>
            <person name="Scara G."/>
            <person name="Ko A."/>
            <person name="Delaney K."/>
            <person name="Wissotski M."/>
            <person name="Lopez G."/>
            <person name="Campos D."/>
            <person name="Braidotti M."/>
            <person name="Ashley E."/>
            <person name="Golser W."/>
            <person name="Kim H."/>
            <person name="Lee S."/>
            <person name="Lin J."/>
            <person name="Dujmic Z."/>
            <person name="Kim W."/>
            <person name="Talag J."/>
            <person name="Zuccolo A."/>
            <person name="Fan C."/>
            <person name="Sebastian A."/>
            <person name="Kramer M."/>
            <person name="Spiegel L."/>
            <person name="Nascimento L."/>
            <person name="Zutavern T."/>
            <person name="Miller B."/>
            <person name="Ambroise C."/>
            <person name="Muller S."/>
            <person name="Spooner W."/>
            <person name="Narechania A."/>
            <person name="Ren L."/>
            <person name="Wei S."/>
            <person name="Kumari S."/>
            <person name="Faga B."/>
            <person name="Levy M.J."/>
            <person name="McMahan L."/>
            <person name="Van Buren P."/>
            <person name="Vaughn M.W."/>
            <person name="Ying K."/>
            <person name="Yeh C.-T."/>
            <person name="Emrich S.J."/>
            <person name="Jia Y."/>
            <person name="Kalyanaraman A."/>
            <person name="Hsia A.-P."/>
            <person name="Barbazuk W.B."/>
            <person name="Baucom R.S."/>
            <person name="Brutnell T.P."/>
            <person name="Carpita N.C."/>
            <person name="Chaparro C."/>
            <person name="Chia J.-M."/>
            <person name="Deragon J.-M."/>
            <person name="Estill J.C."/>
            <person name="Fu Y."/>
            <person name="Jeddeloh J.A."/>
            <person name="Han Y."/>
            <person name="Lee H."/>
            <person name="Li P."/>
            <person name="Lisch D.R."/>
            <person name="Liu S."/>
            <person name="Liu Z."/>
            <person name="Nagel D.H."/>
            <person name="McCann M.C."/>
            <person name="SanMiguel P."/>
            <person name="Myers A.M."/>
            <person name="Nettleton D."/>
            <person name="Nguyen J."/>
            <person name="Penning B.W."/>
            <person name="Ponnala L."/>
            <person name="Schneider K.L."/>
            <person name="Schwartz D.C."/>
            <person name="Sharma A."/>
            <person name="Soderlund C."/>
            <person name="Springer N.M."/>
            <person name="Sun Q."/>
            <person name="Wang H."/>
            <person name="Waterman M."/>
            <person name="Westerman R."/>
            <person name="Wolfgruber T.K."/>
            <person name="Yang L."/>
            <person name="Yu Y."/>
            <person name="Zhang L."/>
            <person name="Zhou S."/>
            <person name="Zhu Q."/>
            <person name="Bennetzen J.L."/>
            <person name="Dawe R.K."/>
            <person name="Jiang J."/>
            <person name="Jiang N."/>
            <person name="Presting G.G."/>
            <person name="Wessler S.R."/>
            <person name="Aluru S."/>
            <person name="Martienssen R.A."/>
            <person name="Clifton S.W."/>
            <person name="McCombie W.R."/>
            <person name="Wing R.A."/>
            <person name="Wilson R.K."/>
        </authorList>
    </citation>
    <scope>NUCLEOTIDE SEQUENCE [LARGE SCALE GENOMIC DNA]</scope>
    <source>
        <strain evidence="22">cv. B73</strain>
    </source>
</reference>
<dbReference type="InterPro" id="IPR004843">
    <property type="entry name" value="Calcineurin-like_PHP"/>
</dbReference>
<dbReference type="Gramene" id="Zm00001eb171920_T001">
    <property type="protein sequence ID" value="Zm00001eb171920_P001"/>
    <property type="gene ID" value="Zm00001eb171920"/>
</dbReference>
<dbReference type="PANTHER" id="PTHR10139">
    <property type="entry name" value="DOUBLE-STRAND BREAK REPAIR PROTEIN MRE11"/>
    <property type="match status" value="1"/>
</dbReference>
<accession>A5YZR9</accession>
<evidence type="ECO:0000256" key="8">
    <source>
        <dbReference type="ARBA" id="ARBA00022759"/>
    </source>
</evidence>
<dbReference type="GO" id="GO:0030145">
    <property type="term" value="F:manganese ion binding"/>
    <property type="evidence" value="ECO:0007669"/>
    <property type="project" value="UniProtKB-UniRule"/>
</dbReference>
<dbReference type="FunFam" id="3.60.21.10:FF:000019">
    <property type="entry name" value="Double-strand break repair protein"/>
    <property type="match status" value="1"/>
</dbReference>
<evidence type="ECO:0000256" key="9">
    <source>
        <dbReference type="ARBA" id="ARBA00022763"/>
    </source>
</evidence>
<keyword evidence="15 17" id="KW-0469">Meiosis</keyword>
<dbReference type="RefSeq" id="NP_001106049.1">
    <property type="nucleotide sequence ID" value="NM_001112579.1"/>
</dbReference>
<evidence type="ECO:0000256" key="14">
    <source>
        <dbReference type="ARBA" id="ARBA00023242"/>
    </source>
</evidence>
<dbReference type="InterPro" id="IPR003701">
    <property type="entry name" value="Mre11"/>
</dbReference>
<dbReference type="Gene3D" id="3.60.21.10">
    <property type="match status" value="1"/>
</dbReference>
<dbReference type="CDD" id="cd00840">
    <property type="entry name" value="MPP_Mre11_N"/>
    <property type="match status" value="1"/>
</dbReference>
<dbReference type="PANTHER" id="PTHR10139:SF7">
    <property type="entry name" value="DOUBLE-STRAND BREAK REPAIR PROTEIN"/>
    <property type="match status" value="1"/>
</dbReference>
<evidence type="ECO:0000256" key="10">
    <source>
        <dbReference type="ARBA" id="ARBA00022801"/>
    </source>
</evidence>
<dbReference type="OrthoDB" id="30417at2759"/>
<evidence type="ECO:0000256" key="17">
    <source>
        <dbReference type="PIRNR" id="PIRNR000882"/>
    </source>
</evidence>
<dbReference type="KEGG" id="zma:100125648"/>
<feature type="region of interest" description="Disordered" evidence="18">
    <location>
        <begin position="556"/>
        <end position="672"/>
    </location>
</feature>
<reference evidence="21" key="4">
    <citation type="submission" date="2019-07" db="EMBL/GenBank/DDBJ databases">
        <authorList>
            <person name="Seetharam A."/>
            <person name="Woodhouse M."/>
            <person name="Cannon E."/>
        </authorList>
    </citation>
    <scope>NUCLEOTIDE SEQUENCE [LARGE SCALE GENOMIC DNA]</scope>
    <source>
        <strain evidence="21">cv. B73</strain>
    </source>
</reference>
<evidence type="ECO:0000259" key="19">
    <source>
        <dbReference type="SMART" id="SM01347"/>
    </source>
</evidence>
<comment type="subcellular location">
    <subcellularLocation>
        <location evidence="3">Chromosome</location>
    </subcellularLocation>
    <subcellularLocation>
        <location evidence="2 17">Nucleus</location>
    </subcellularLocation>
</comment>
<dbReference type="Gene3D" id="3.30.110.110">
    <property type="entry name" value="Mre11, capping domain"/>
    <property type="match status" value="1"/>
</dbReference>
<dbReference type="ExpressionAtlas" id="A5YZR9">
    <property type="expression patterns" value="baseline and differential"/>
</dbReference>
<organism evidence="20">
    <name type="scientific">Zea mays</name>
    <name type="common">Maize</name>
    <dbReference type="NCBI Taxonomy" id="4577"/>
    <lineage>
        <taxon>Eukaryota</taxon>
        <taxon>Viridiplantae</taxon>
        <taxon>Streptophyta</taxon>
        <taxon>Embryophyta</taxon>
        <taxon>Tracheophyta</taxon>
        <taxon>Spermatophyta</taxon>
        <taxon>Magnoliopsida</taxon>
        <taxon>Liliopsida</taxon>
        <taxon>Poales</taxon>
        <taxon>Poaceae</taxon>
        <taxon>PACMAD clade</taxon>
        <taxon>Panicoideae</taxon>
        <taxon>Andropogonodae</taxon>
        <taxon>Andropogoneae</taxon>
        <taxon>Tripsacinae</taxon>
        <taxon>Zea</taxon>
    </lineage>
</organism>
<dbReference type="EnsemblPlants" id="Zm00001eb171920_T001">
    <property type="protein sequence ID" value="Zm00001eb171920_P001"/>
    <property type="gene ID" value="Zm00001eb171920"/>
</dbReference>
<reference evidence="21" key="5">
    <citation type="submission" date="2021-05" db="UniProtKB">
        <authorList>
            <consortium name="EnsemblPlants"/>
        </authorList>
    </citation>
    <scope>IDENTIFICATION</scope>
    <source>
        <strain evidence="21">cv. B73</strain>
    </source>
</reference>
<dbReference type="GO" id="GO:0035861">
    <property type="term" value="C:site of double-strand break"/>
    <property type="evidence" value="ECO:0000318"/>
    <property type="project" value="GO_Central"/>
</dbReference>
<feature type="compositionally biased region" description="Acidic residues" evidence="18">
    <location>
        <begin position="592"/>
        <end position="604"/>
    </location>
</feature>
<evidence type="ECO:0000256" key="5">
    <source>
        <dbReference type="ARBA" id="ARBA00022454"/>
    </source>
</evidence>
<evidence type="ECO:0000313" key="20">
    <source>
        <dbReference type="EMBL" id="ABQ85441.1"/>
    </source>
</evidence>
<dbReference type="PIRSF" id="PIRSF000882">
    <property type="entry name" value="DSB_repair_MRE11"/>
    <property type="match status" value="1"/>
</dbReference>
<reference evidence="20" key="1">
    <citation type="journal article" date="2007" name="Plant J.">
        <title>NBS1 is involved in DNA repair and plays a synergistic role with ATM in mediating meiotic homologous recombination in plants.</title>
        <authorList>
            <person name="Waterworth W.M."/>
            <person name="Altun C."/>
            <person name="Armstrong S.J."/>
            <person name="Roberts N."/>
            <person name="Dean P.J."/>
            <person name="Young K."/>
            <person name="Weil C.F."/>
            <person name="Bray C.M."/>
            <person name="West C.E."/>
        </authorList>
    </citation>
    <scope>NUCLEOTIDE SEQUENCE</scope>
</reference>
<keyword evidence="7" id="KW-0479">Metal-binding</keyword>
<feature type="compositionally biased region" description="Basic and acidic residues" evidence="18">
    <location>
        <begin position="576"/>
        <end position="591"/>
    </location>
</feature>
<evidence type="ECO:0000313" key="21">
    <source>
        <dbReference type="EnsemblPlants" id="Zm00001eb171920_P001"/>
    </source>
</evidence>
<dbReference type="GO" id="GO:0030870">
    <property type="term" value="C:Mre11 complex"/>
    <property type="evidence" value="ECO:0000318"/>
    <property type="project" value="GO_Central"/>
</dbReference>
<evidence type="ECO:0000256" key="6">
    <source>
        <dbReference type="ARBA" id="ARBA00022722"/>
    </source>
</evidence>
<keyword evidence="9 17" id="KW-0227">DNA damage</keyword>
<dbReference type="GO" id="GO:0000724">
    <property type="term" value="P:double-strand break repair via homologous recombination"/>
    <property type="evidence" value="ECO:0000318"/>
    <property type="project" value="GO_Central"/>
</dbReference>
<keyword evidence="5" id="KW-0158">Chromosome</keyword>
<evidence type="ECO:0000256" key="2">
    <source>
        <dbReference type="ARBA" id="ARBA00004123"/>
    </source>
</evidence>
<evidence type="ECO:0000256" key="18">
    <source>
        <dbReference type="SAM" id="MobiDB-lite"/>
    </source>
</evidence>
<keyword evidence="11 17" id="KW-0269">Exonuclease</keyword>
<dbReference type="EMBL" id="EF599099">
    <property type="protein sequence ID" value="ABQ85441.1"/>
    <property type="molecule type" value="mRNA"/>
</dbReference>
<keyword evidence="13 17" id="KW-0464">Manganese</keyword>
<protein>
    <recommendedName>
        <fullName evidence="17">Double-strand break repair protein</fullName>
    </recommendedName>
</protein>
<dbReference type="FunFam" id="3.30.110.110:FF:000002">
    <property type="entry name" value="Double-strand break repair protein"/>
    <property type="match status" value="1"/>
</dbReference>
<evidence type="ECO:0000256" key="4">
    <source>
        <dbReference type="ARBA" id="ARBA00009028"/>
    </source>
</evidence>
<dbReference type="Proteomes" id="UP000007305">
    <property type="component" value="Chromosome 4"/>
</dbReference>
<evidence type="ECO:0000256" key="15">
    <source>
        <dbReference type="ARBA" id="ARBA00023254"/>
    </source>
</evidence>
<proteinExistence type="evidence at transcript level"/>